<protein>
    <submittedName>
        <fullName evidence="1">DUF3240 domain-containing protein</fullName>
    </submittedName>
</protein>
<accession>A0A858QAQ3</accession>
<name>A0A858QAQ3_9GAMM</name>
<dbReference type="Pfam" id="PF11582">
    <property type="entry name" value="DUF3240"/>
    <property type="match status" value="1"/>
</dbReference>
<dbReference type="Gene3D" id="3.30.70.120">
    <property type="match status" value="1"/>
</dbReference>
<evidence type="ECO:0000313" key="2">
    <source>
        <dbReference type="Proteomes" id="UP000503004"/>
    </source>
</evidence>
<dbReference type="Proteomes" id="UP000503004">
    <property type="component" value="Chromosome"/>
</dbReference>
<keyword evidence="2" id="KW-1185">Reference proteome</keyword>
<dbReference type="InterPro" id="IPR015867">
    <property type="entry name" value="N-reg_PII/ATP_PRibTrfase_C"/>
</dbReference>
<reference evidence="2" key="1">
    <citation type="submission" date="2019-12" db="EMBL/GenBank/DDBJ databases">
        <authorList>
            <person name="Awala S.I."/>
            <person name="Rhee S.K."/>
        </authorList>
    </citation>
    <scope>NUCLEOTIDE SEQUENCE [LARGE SCALE GENOMIC DNA]</scope>
    <source>
        <strain evidence="2">IM1</strain>
    </source>
</reference>
<organism evidence="1 2">
    <name type="scientific">Methylococcus geothermalis</name>
    <dbReference type="NCBI Taxonomy" id="2681310"/>
    <lineage>
        <taxon>Bacteria</taxon>
        <taxon>Pseudomonadati</taxon>
        <taxon>Pseudomonadota</taxon>
        <taxon>Gammaproteobacteria</taxon>
        <taxon>Methylococcales</taxon>
        <taxon>Methylococcaceae</taxon>
        <taxon>Methylococcus</taxon>
    </lineage>
</organism>
<sequence length="100" mass="10977">MSDLVLLTLMVPPQLEDALVDWMLSASDIQGFSSQAASGHSSRAEEMSLNEQVAGRTRRVRFEVQLPGEVLAETLMALQTDFRNSGIHYWAMPVLDAGAL</sequence>
<dbReference type="EMBL" id="CP046565">
    <property type="protein sequence ID" value="QJD30987.1"/>
    <property type="molecule type" value="Genomic_DNA"/>
</dbReference>
<dbReference type="KEGG" id="metu:GNH96_14190"/>
<evidence type="ECO:0000313" key="1">
    <source>
        <dbReference type="EMBL" id="QJD30987.1"/>
    </source>
</evidence>
<proteinExistence type="predicted"/>
<gene>
    <name evidence="1" type="ORF">GNH96_14190</name>
</gene>
<dbReference type="RefSeq" id="WP_169604259.1">
    <property type="nucleotide sequence ID" value="NZ_CP046565.1"/>
</dbReference>
<dbReference type="AlphaFoldDB" id="A0A858QAQ3"/>
<dbReference type="InterPro" id="IPR021634">
    <property type="entry name" value="DUF3240"/>
</dbReference>